<keyword evidence="3" id="KW-1185">Reference proteome</keyword>
<dbReference type="EMBL" id="LCYG01000055">
    <property type="protein sequence ID" value="KLK91408.1"/>
    <property type="molecule type" value="Genomic_DNA"/>
</dbReference>
<evidence type="ECO:0000313" key="2">
    <source>
        <dbReference type="EMBL" id="KLK91408.1"/>
    </source>
</evidence>
<dbReference type="AlphaFoldDB" id="A0A0H1R8B2"/>
<feature type="region of interest" description="Disordered" evidence="1">
    <location>
        <begin position="1"/>
        <end position="24"/>
    </location>
</feature>
<evidence type="ECO:0000313" key="3">
    <source>
        <dbReference type="Proteomes" id="UP000035489"/>
    </source>
</evidence>
<name>A0A0H1R8B2_9HYPH</name>
<sequence>MDAIETPAWHPLDGVPPPEEVPSTWDAGHVAFRLTRAFEVMRDLPGGTGPLSGGGATWPAMLLEYAGEVDEDYVPRPRWPASVISMADEALAWPIVHLTDEPMRADAVLVWAFCKATKRSIAKSLRGRVARARAIASRMQDGENGRRSELRAALARQVAAWANERLVGVTDPERVAAIKHNAHIRFEREIADLHPVQIAPHQAMPSRILSRASLDRYLPSALEMLADRLAAARVPVR</sequence>
<accession>A0A0H1R8B2</accession>
<protein>
    <submittedName>
        <fullName evidence="2">Uncharacterized protein</fullName>
    </submittedName>
</protein>
<dbReference type="STRING" id="1225564.AA309_20115"/>
<evidence type="ECO:0000256" key="1">
    <source>
        <dbReference type="SAM" id="MobiDB-lite"/>
    </source>
</evidence>
<dbReference type="PATRIC" id="fig|1225564.3.peg.5335"/>
<dbReference type="Proteomes" id="UP000035489">
    <property type="component" value="Unassembled WGS sequence"/>
</dbReference>
<proteinExistence type="predicted"/>
<dbReference type="RefSeq" id="WP_047190806.1">
    <property type="nucleotide sequence ID" value="NZ_LCYG01000055.1"/>
</dbReference>
<reference evidence="2 3" key="1">
    <citation type="submission" date="2015-05" db="EMBL/GenBank/DDBJ databases">
        <title>Draft genome sequence of Microvirga vignae strain BR3299, a novel nitrogen fixing bacteria isolated from Brazil semi-aired region.</title>
        <authorList>
            <person name="Zilli J.E."/>
            <person name="Passos S.R."/>
            <person name="Leite J."/>
            <person name="Baldani J.I."/>
            <person name="Xavier G.R."/>
            <person name="Rumjaneck N.G."/>
            <person name="Simoes-Araujo J.L."/>
        </authorList>
    </citation>
    <scope>NUCLEOTIDE SEQUENCE [LARGE SCALE GENOMIC DNA]</scope>
    <source>
        <strain evidence="2 3">BR3299</strain>
    </source>
</reference>
<gene>
    <name evidence="2" type="ORF">AA309_20115</name>
</gene>
<comment type="caution">
    <text evidence="2">The sequence shown here is derived from an EMBL/GenBank/DDBJ whole genome shotgun (WGS) entry which is preliminary data.</text>
</comment>
<organism evidence="2 3">
    <name type="scientific">Microvirga vignae</name>
    <dbReference type="NCBI Taxonomy" id="1225564"/>
    <lineage>
        <taxon>Bacteria</taxon>
        <taxon>Pseudomonadati</taxon>
        <taxon>Pseudomonadota</taxon>
        <taxon>Alphaproteobacteria</taxon>
        <taxon>Hyphomicrobiales</taxon>
        <taxon>Methylobacteriaceae</taxon>
        <taxon>Microvirga</taxon>
    </lineage>
</organism>